<dbReference type="RefSeq" id="WP_205169256.1">
    <property type="nucleotide sequence ID" value="NZ_JAFBDZ010000001.1"/>
</dbReference>
<evidence type="ECO:0000313" key="2">
    <source>
        <dbReference type="EMBL" id="MBM7584821.1"/>
    </source>
</evidence>
<dbReference type="InterPro" id="IPR019076">
    <property type="entry name" value="Spore_lipoprot_YhcN/YlaJ-like"/>
</dbReference>
<reference evidence="2 3" key="1">
    <citation type="submission" date="2021-01" db="EMBL/GenBank/DDBJ databases">
        <title>Genomic Encyclopedia of Type Strains, Phase IV (KMG-IV): sequencing the most valuable type-strain genomes for metagenomic binning, comparative biology and taxonomic classification.</title>
        <authorList>
            <person name="Goeker M."/>
        </authorList>
    </citation>
    <scope>NUCLEOTIDE SEQUENCE [LARGE SCALE GENOMIC DNA]</scope>
    <source>
        <strain evidence="2 3">DSM 24834</strain>
    </source>
</reference>
<dbReference type="EMBL" id="JAFBDZ010000001">
    <property type="protein sequence ID" value="MBM7584821.1"/>
    <property type="molecule type" value="Genomic_DNA"/>
</dbReference>
<feature type="region of interest" description="Disordered" evidence="1">
    <location>
        <begin position="83"/>
        <end position="103"/>
    </location>
</feature>
<gene>
    <name evidence="2" type="ORF">JOC86_001358</name>
</gene>
<accession>A0ABS2NAD8</accession>
<organism evidence="2 3">
    <name type="scientific">Rossellomorea pakistanensis</name>
    <dbReference type="NCBI Taxonomy" id="992288"/>
    <lineage>
        <taxon>Bacteria</taxon>
        <taxon>Bacillati</taxon>
        <taxon>Bacillota</taxon>
        <taxon>Bacilli</taxon>
        <taxon>Bacillales</taxon>
        <taxon>Bacillaceae</taxon>
        <taxon>Rossellomorea</taxon>
    </lineage>
</organism>
<name>A0ABS2NAD8_9BACI</name>
<comment type="caution">
    <text evidence="2">The sequence shown here is derived from an EMBL/GenBank/DDBJ whole genome shotgun (WGS) entry which is preliminary data.</text>
</comment>
<dbReference type="Pfam" id="PF09580">
    <property type="entry name" value="Spore_YhcN_YlaJ"/>
    <property type="match status" value="1"/>
</dbReference>
<proteinExistence type="predicted"/>
<keyword evidence="3" id="KW-1185">Reference proteome</keyword>
<dbReference type="PROSITE" id="PS51257">
    <property type="entry name" value="PROKAR_LIPOPROTEIN"/>
    <property type="match status" value="1"/>
</dbReference>
<evidence type="ECO:0000256" key="1">
    <source>
        <dbReference type="SAM" id="MobiDB-lite"/>
    </source>
</evidence>
<dbReference type="Proteomes" id="UP001646157">
    <property type="component" value="Unassembled WGS sequence"/>
</dbReference>
<sequence>MNRKRFLIPITAVMVSGLSACNTIEDAAQNRYNDTYEPIGYYSNEGHGGDNRDERDGPVTELYDHSIGREAKAIRDHKRHYLQARDENGNPPNPSTPLSTDDRNFLYQDNRASHGDANYHGHLNGNIRSVKKPNPSVEGEWAEKIEDITASVENVNDVRSVSFGSDVMIAVDLNDHSKEEETKREIKNAVQPYIKGRSVTVVTDEGIFSRVRNNDNDVRDGINFDIHNMFNPTKNR</sequence>
<evidence type="ECO:0000313" key="3">
    <source>
        <dbReference type="Proteomes" id="UP001646157"/>
    </source>
</evidence>
<protein>
    <submittedName>
        <fullName evidence="2">Spore cortex protein</fullName>
    </submittedName>
</protein>